<dbReference type="EMBL" id="JASPKY010000386">
    <property type="protein sequence ID" value="KAK9702678.1"/>
    <property type="molecule type" value="Genomic_DNA"/>
</dbReference>
<dbReference type="AlphaFoldDB" id="A0AAW1JG56"/>
<name>A0AAW1JG56_POPJA</name>
<organism evidence="1 2">
    <name type="scientific">Popillia japonica</name>
    <name type="common">Japanese beetle</name>
    <dbReference type="NCBI Taxonomy" id="7064"/>
    <lineage>
        <taxon>Eukaryota</taxon>
        <taxon>Metazoa</taxon>
        <taxon>Ecdysozoa</taxon>
        <taxon>Arthropoda</taxon>
        <taxon>Hexapoda</taxon>
        <taxon>Insecta</taxon>
        <taxon>Pterygota</taxon>
        <taxon>Neoptera</taxon>
        <taxon>Endopterygota</taxon>
        <taxon>Coleoptera</taxon>
        <taxon>Polyphaga</taxon>
        <taxon>Scarabaeiformia</taxon>
        <taxon>Scarabaeidae</taxon>
        <taxon>Rutelinae</taxon>
        <taxon>Popillia</taxon>
    </lineage>
</organism>
<comment type="caution">
    <text evidence="1">The sequence shown here is derived from an EMBL/GenBank/DDBJ whole genome shotgun (WGS) entry which is preliminary data.</text>
</comment>
<evidence type="ECO:0000313" key="1">
    <source>
        <dbReference type="EMBL" id="KAK9702678.1"/>
    </source>
</evidence>
<reference evidence="1 2" key="1">
    <citation type="journal article" date="2024" name="BMC Genomics">
        <title>De novo assembly and annotation of Popillia japonica's genome with initial clues to its potential as an invasive pest.</title>
        <authorList>
            <person name="Cucini C."/>
            <person name="Boschi S."/>
            <person name="Funari R."/>
            <person name="Cardaioli E."/>
            <person name="Iannotti N."/>
            <person name="Marturano G."/>
            <person name="Paoli F."/>
            <person name="Bruttini M."/>
            <person name="Carapelli A."/>
            <person name="Frati F."/>
            <person name="Nardi F."/>
        </authorList>
    </citation>
    <scope>NUCLEOTIDE SEQUENCE [LARGE SCALE GENOMIC DNA]</scope>
    <source>
        <strain evidence="1">DMR45628</strain>
    </source>
</reference>
<gene>
    <name evidence="1" type="ORF">QE152_g29786</name>
</gene>
<dbReference type="Proteomes" id="UP001458880">
    <property type="component" value="Unassembled WGS sequence"/>
</dbReference>
<protein>
    <submittedName>
        <fullName evidence="1">Uncharacterized protein</fullName>
    </submittedName>
</protein>
<accession>A0AAW1JG56</accession>
<evidence type="ECO:0000313" key="2">
    <source>
        <dbReference type="Proteomes" id="UP001458880"/>
    </source>
</evidence>
<proteinExistence type="predicted"/>
<sequence length="180" mass="20282">MTDVQVNIPGNKSSLLANNYALATMYALNDHVLHSTDLVRYSIVKVGEELLEIYPPTGDILFTSNFLNDTIRTITNINIEVYAEDSSGRDNTTFQVNITPPGILDCDLIIQDLCYWQSATYRIYENREANAIGSISSPYLAEMCKGYNITYEITDGSSKMISYTLHHHCARITKKRRSLA</sequence>
<keyword evidence="2" id="KW-1185">Reference proteome</keyword>